<accession>A0A5C3MM69</accession>
<dbReference type="Proteomes" id="UP000305948">
    <property type="component" value="Unassembled WGS sequence"/>
</dbReference>
<dbReference type="Pfam" id="PF14441">
    <property type="entry name" value="OTT_1508_deam"/>
    <property type="match status" value="1"/>
</dbReference>
<dbReference type="OrthoDB" id="3322152at2759"/>
<organism evidence="1 2">
    <name type="scientific">Heliocybe sulcata</name>
    <dbReference type="NCBI Taxonomy" id="5364"/>
    <lineage>
        <taxon>Eukaryota</taxon>
        <taxon>Fungi</taxon>
        <taxon>Dikarya</taxon>
        <taxon>Basidiomycota</taxon>
        <taxon>Agaricomycotina</taxon>
        <taxon>Agaricomycetes</taxon>
        <taxon>Gloeophyllales</taxon>
        <taxon>Gloeophyllaceae</taxon>
        <taxon>Heliocybe</taxon>
    </lineage>
</organism>
<evidence type="ECO:0000313" key="2">
    <source>
        <dbReference type="Proteomes" id="UP000305948"/>
    </source>
</evidence>
<gene>
    <name evidence="1" type="ORF">OE88DRAFT_1669275</name>
</gene>
<proteinExistence type="predicted"/>
<dbReference type="AlphaFoldDB" id="A0A5C3MM69"/>
<protein>
    <submittedName>
        <fullName evidence="1">Uncharacterized protein</fullName>
    </submittedName>
</protein>
<dbReference type="EMBL" id="ML213544">
    <property type="protein sequence ID" value="TFK45406.1"/>
    <property type="molecule type" value="Genomic_DNA"/>
</dbReference>
<sequence>MSPSGTSTQLAEHLQVAKGLPPITKRQWLPGAITEQDIPLPEDLKLLEDLAVAVAIGGDNRDVAITMEKATDGVHHFTLAIKGRLSRDDEDAARRLFEVLRMPREDFPNQIRSVVRSYANPGMETAIRVVAEPLDEFVIKLDYWLENDSIRCGNIKNELPSSDEVLARFPKPEGVPVKEYIASLWNTLRASILDENGSARQLSQINTDNVFFLAAQLSGSRVFRRLFKGNMEKQFVGSVRYKLATLGRYWTCVSGLAHGFRLIDGRFDYSWVREMQPLENALKMTRCPRDIIQSNQQIRMACRRQLPYLIELATKQYKEDVALSIHPEIQLILNAESDTAPYIGSSTGTCFCCKLWIDDYNKRMGAKWEMSRSLEQPDETWGVPGQSSDDVVKIIDHEVTEMMFTAVAHGAGVLEYN</sequence>
<keyword evidence="2" id="KW-1185">Reference proteome</keyword>
<evidence type="ECO:0000313" key="1">
    <source>
        <dbReference type="EMBL" id="TFK45406.1"/>
    </source>
</evidence>
<name>A0A5C3MM69_9AGAM</name>
<dbReference type="InterPro" id="IPR027796">
    <property type="entry name" value="OTT_1508_deam-like"/>
</dbReference>
<dbReference type="STRING" id="5364.A0A5C3MM69"/>
<reference evidence="1 2" key="1">
    <citation type="journal article" date="2019" name="Nat. Ecol. Evol.">
        <title>Megaphylogeny resolves global patterns of mushroom evolution.</title>
        <authorList>
            <person name="Varga T."/>
            <person name="Krizsan K."/>
            <person name="Foldi C."/>
            <person name="Dima B."/>
            <person name="Sanchez-Garcia M."/>
            <person name="Sanchez-Ramirez S."/>
            <person name="Szollosi G.J."/>
            <person name="Szarkandi J.G."/>
            <person name="Papp V."/>
            <person name="Albert L."/>
            <person name="Andreopoulos W."/>
            <person name="Angelini C."/>
            <person name="Antonin V."/>
            <person name="Barry K.W."/>
            <person name="Bougher N.L."/>
            <person name="Buchanan P."/>
            <person name="Buyck B."/>
            <person name="Bense V."/>
            <person name="Catcheside P."/>
            <person name="Chovatia M."/>
            <person name="Cooper J."/>
            <person name="Damon W."/>
            <person name="Desjardin D."/>
            <person name="Finy P."/>
            <person name="Geml J."/>
            <person name="Haridas S."/>
            <person name="Hughes K."/>
            <person name="Justo A."/>
            <person name="Karasinski D."/>
            <person name="Kautmanova I."/>
            <person name="Kiss B."/>
            <person name="Kocsube S."/>
            <person name="Kotiranta H."/>
            <person name="LaButti K.M."/>
            <person name="Lechner B.E."/>
            <person name="Liimatainen K."/>
            <person name="Lipzen A."/>
            <person name="Lukacs Z."/>
            <person name="Mihaltcheva S."/>
            <person name="Morgado L.N."/>
            <person name="Niskanen T."/>
            <person name="Noordeloos M.E."/>
            <person name="Ohm R.A."/>
            <person name="Ortiz-Santana B."/>
            <person name="Ovrebo C."/>
            <person name="Racz N."/>
            <person name="Riley R."/>
            <person name="Savchenko A."/>
            <person name="Shiryaev A."/>
            <person name="Soop K."/>
            <person name="Spirin V."/>
            <person name="Szebenyi C."/>
            <person name="Tomsovsky M."/>
            <person name="Tulloss R.E."/>
            <person name="Uehling J."/>
            <person name="Grigoriev I.V."/>
            <person name="Vagvolgyi C."/>
            <person name="Papp T."/>
            <person name="Martin F.M."/>
            <person name="Miettinen O."/>
            <person name="Hibbett D.S."/>
            <person name="Nagy L.G."/>
        </authorList>
    </citation>
    <scope>NUCLEOTIDE SEQUENCE [LARGE SCALE GENOMIC DNA]</scope>
    <source>
        <strain evidence="1 2">OMC1185</strain>
    </source>
</reference>